<dbReference type="InterPro" id="IPR051405">
    <property type="entry name" value="phD/YefM_antitoxin"/>
</dbReference>
<comment type="similarity">
    <text evidence="1 2">Belongs to the phD/YefM antitoxin family.</text>
</comment>
<organism evidence="3 4">
    <name type="scientific">Magnetospirillum moscoviense</name>
    <dbReference type="NCBI Taxonomy" id="1437059"/>
    <lineage>
        <taxon>Bacteria</taxon>
        <taxon>Pseudomonadati</taxon>
        <taxon>Pseudomonadota</taxon>
        <taxon>Alphaproteobacteria</taxon>
        <taxon>Rhodospirillales</taxon>
        <taxon>Rhodospirillaceae</taxon>
        <taxon>Magnetospirillum</taxon>
    </lineage>
</organism>
<gene>
    <name evidence="3" type="ORF">A6A05_17975</name>
</gene>
<dbReference type="NCBIfam" id="TIGR01552">
    <property type="entry name" value="phd_fam"/>
    <property type="match status" value="1"/>
</dbReference>
<evidence type="ECO:0000256" key="2">
    <source>
        <dbReference type="RuleBase" id="RU362080"/>
    </source>
</evidence>
<evidence type="ECO:0000313" key="3">
    <source>
        <dbReference type="EMBL" id="OAN68023.1"/>
    </source>
</evidence>
<proteinExistence type="inferred from homology"/>
<dbReference type="InterPro" id="IPR036165">
    <property type="entry name" value="YefM-like_sf"/>
</dbReference>
<dbReference type="Proteomes" id="UP000078543">
    <property type="component" value="Unassembled WGS sequence"/>
</dbReference>
<sequence length="86" mass="9476">MPQPTWSVQDAKNHFSEVVDAARLGEPQTVTKHGKPTVVVLSADDYARLRQLEHATAPSFAAHLLSMPSDGGEFDRLEGRMRDVGF</sequence>
<dbReference type="EMBL" id="LWQU01000001">
    <property type="protein sequence ID" value="OAN68023.1"/>
    <property type="molecule type" value="Genomic_DNA"/>
</dbReference>
<keyword evidence="4" id="KW-1185">Reference proteome</keyword>
<comment type="function">
    <text evidence="2">Antitoxin component of a type II toxin-antitoxin (TA) system.</text>
</comment>
<dbReference type="SUPFAM" id="SSF143120">
    <property type="entry name" value="YefM-like"/>
    <property type="match status" value="1"/>
</dbReference>
<dbReference type="STRING" id="1437059.A6A05_17975"/>
<dbReference type="PANTHER" id="PTHR33713">
    <property type="entry name" value="ANTITOXIN YAFN-RELATED"/>
    <property type="match status" value="1"/>
</dbReference>
<dbReference type="Pfam" id="PF02604">
    <property type="entry name" value="PhdYeFM_antitox"/>
    <property type="match status" value="1"/>
</dbReference>
<dbReference type="InterPro" id="IPR006442">
    <property type="entry name" value="Antitoxin_Phd/YefM"/>
</dbReference>
<dbReference type="PANTHER" id="PTHR33713:SF9">
    <property type="entry name" value="ANTITOXIN"/>
    <property type="match status" value="1"/>
</dbReference>
<evidence type="ECO:0000256" key="1">
    <source>
        <dbReference type="ARBA" id="ARBA00009981"/>
    </source>
</evidence>
<evidence type="ECO:0000313" key="4">
    <source>
        <dbReference type="Proteomes" id="UP000078543"/>
    </source>
</evidence>
<dbReference type="Gene3D" id="3.40.1620.10">
    <property type="entry name" value="YefM-like domain"/>
    <property type="match status" value="1"/>
</dbReference>
<dbReference type="OrthoDB" id="361531at2"/>
<dbReference type="AlphaFoldDB" id="A0A178N0G3"/>
<dbReference type="RefSeq" id="WP_068496217.1">
    <property type="nucleotide sequence ID" value="NZ_LWQU01000001.1"/>
</dbReference>
<protein>
    <recommendedName>
        <fullName evidence="2">Antitoxin</fullName>
    </recommendedName>
</protein>
<comment type="caution">
    <text evidence="3">The sequence shown here is derived from an EMBL/GenBank/DDBJ whole genome shotgun (WGS) entry which is preliminary data.</text>
</comment>
<reference evidence="3 4" key="1">
    <citation type="submission" date="2016-04" db="EMBL/GenBank/DDBJ databases">
        <title>Draft genome sequence of freshwater magnetotactic bacteria Magnetospirillum marisnigri SP-1 and Magnetospirillum moscoviense BB-1.</title>
        <authorList>
            <person name="Koziaeva V."/>
            <person name="Dziuba M.V."/>
            <person name="Ivanov T.M."/>
            <person name="Kuznetsov B."/>
            <person name="Grouzdev D.S."/>
        </authorList>
    </citation>
    <scope>NUCLEOTIDE SEQUENCE [LARGE SCALE GENOMIC DNA]</scope>
    <source>
        <strain evidence="3 4">BB-1</strain>
    </source>
</reference>
<accession>A0A178N0G3</accession>
<name>A0A178N0G3_9PROT</name>